<dbReference type="Proteomes" id="UP000435112">
    <property type="component" value="Unassembled WGS sequence"/>
</dbReference>
<feature type="compositionally biased region" description="Low complexity" evidence="1">
    <location>
        <begin position="132"/>
        <end position="141"/>
    </location>
</feature>
<name>A0A6A3H3U3_9STRA</name>
<sequence>MPANLCVNLDMHLEDAHLHLGIRYPYMLSRVKQTLSWVGDIELLREALDELPVGGSQSGTIANVRQLVLLEAGPARDDEPGMAALMERVKTIEPASPRPRTVGRKRPGMGTSSEGGQEQAAGGHGELKRPATRASRPTTRSMADKELWQG</sequence>
<dbReference type="Proteomes" id="UP000429607">
    <property type="component" value="Unassembled WGS sequence"/>
</dbReference>
<evidence type="ECO:0000313" key="6">
    <source>
        <dbReference type="Proteomes" id="UP000434957"/>
    </source>
</evidence>
<feature type="compositionally biased region" description="Low complexity" evidence="1">
    <location>
        <begin position="112"/>
        <end position="121"/>
    </location>
</feature>
<gene>
    <name evidence="2" type="ORF">PR001_g29418</name>
    <name evidence="3" type="ORF">PR002_g29183</name>
    <name evidence="4" type="ORF">PR003_g30496</name>
</gene>
<dbReference type="AlphaFoldDB" id="A0A6A3H3U3"/>
<evidence type="ECO:0000313" key="3">
    <source>
        <dbReference type="EMBL" id="KAE8963765.1"/>
    </source>
</evidence>
<comment type="caution">
    <text evidence="3">The sequence shown here is derived from an EMBL/GenBank/DDBJ whole genome shotgun (WGS) entry which is preliminary data.</text>
</comment>
<accession>A0A6A3H3U3</accession>
<dbReference type="Proteomes" id="UP000434957">
    <property type="component" value="Unassembled WGS sequence"/>
</dbReference>
<proteinExistence type="predicted"/>
<feature type="region of interest" description="Disordered" evidence="1">
    <location>
        <begin position="89"/>
        <end position="150"/>
    </location>
</feature>
<evidence type="ECO:0000313" key="5">
    <source>
        <dbReference type="Proteomes" id="UP000429607"/>
    </source>
</evidence>
<dbReference type="EMBL" id="QXFT01005716">
    <property type="protein sequence ID" value="KAE9271478.1"/>
    <property type="molecule type" value="Genomic_DNA"/>
</dbReference>
<reference evidence="5 7" key="1">
    <citation type="submission" date="2018-09" db="EMBL/GenBank/DDBJ databases">
        <title>Genomic investigation of the strawberry pathogen Phytophthora fragariae indicates pathogenicity is determined by transcriptional variation in three key races.</title>
        <authorList>
            <person name="Adams T.M."/>
            <person name="Armitage A.D."/>
            <person name="Sobczyk M.K."/>
            <person name="Bates H.J."/>
            <person name="Dunwell J.M."/>
            <person name="Nellist C.F."/>
            <person name="Harrison R.J."/>
        </authorList>
    </citation>
    <scope>NUCLEOTIDE SEQUENCE [LARGE SCALE GENOMIC DNA]</scope>
    <source>
        <strain evidence="2 5">SCRP249</strain>
        <strain evidence="3 7">SCRP324</strain>
        <strain evidence="4 6">SCRP333</strain>
    </source>
</reference>
<protein>
    <submittedName>
        <fullName evidence="3">Uncharacterized protein</fullName>
    </submittedName>
</protein>
<organism evidence="3 7">
    <name type="scientific">Phytophthora rubi</name>
    <dbReference type="NCBI Taxonomy" id="129364"/>
    <lineage>
        <taxon>Eukaryota</taxon>
        <taxon>Sar</taxon>
        <taxon>Stramenopiles</taxon>
        <taxon>Oomycota</taxon>
        <taxon>Peronosporomycetes</taxon>
        <taxon>Peronosporales</taxon>
        <taxon>Peronosporaceae</taxon>
        <taxon>Phytophthora</taxon>
    </lineage>
</organism>
<evidence type="ECO:0000313" key="2">
    <source>
        <dbReference type="EMBL" id="KAE8963319.1"/>
    </source>
</evidence>
<evidence type="ECO:0000313" key="4">
    <source>
        <dbReference type="EMBL" id="KAE9271478.1"/>
    </source>
</evidence>
<dbReference type="EMBL" id="QXFV01005862">
    <property type="protein sequence ID" value="KAE8963319.1"/>
    <property type="molecule type" value="Genomic_DNA"/>
</dbReference>
<evidence type="ECO:0000313" key="7">
    <source>
        <dbReference type="Proteomes" id="UP000435112"/>
    </source>
</evidence>
<dbReference type="EMBL" id="QXFU01005595">
    <property type="protein sequence ID" value="KAE8963765.1"/>
    <property type="molecule type" value="Genomic_DNA"/>
</dbReference>
<keyword evidence="6" id="KW-1185">Reference proteome</keyword>
<evidence type="ECO:0000256" key="1">
    <source>
        <dbReference type="SAM" id="MobiDB-lite"/>
    </source>
</evidence>